<feature type="domain" description="Bifunctional inhibitor/plant lipid transfer protein/seed storage helical" evidence="7">
    <location>
        <begin position="12"/>
        <end position="109"/>
    </location>
</feature>
<comment type="similarity">
    <text evidence="1">Belongs to the plant LTP family.</text>
</comment>
<feature type="compositionally biased region" description="Pro residues" evidence="5">
    <location>
        <begin position="127"/>
        <end position="148"/>
    </location>
</feature>
<evidence type="ECO:0000256" key="4">
    <source>
        <dbReference type="ARBA" id="ARBA00023180"/>
    </source>
</evidence>
<dbReference type="Gene3D" id="1.10.110.10">
    <property type="entry name" value="Plant lipid-transfer and hydrophobic proteins"/>
    <property type="match status" value="1"/>
</dbReference>
<evidence type="ECO:0000313" key="9">
    <source>
        <dbReference type="Proteomes" id="UP000504607"/>
    </source>
</evidence>
<dbReference type="InterPro" id="IPR016140">
    <property type="entry name" value="Bifunc_inhib/LTP/seed_store"/>
</dbReference>
<evidence type="ECO:0000256" key="2">
    <source>
        <dbReference type="ARBA" id="ARBA00022729"/>
    </source>
</evidence>
<gene>
    <name evidence="10" type="primary">LOC105057252</name>
</gene>
<dbReference type="OrthoDB" id="1914452at2759"/>
<evidence type="ECO:0000256" key="6">
    <source>
        <dbReference type="SAM" id="SignalP"/>
    </source>
</evidence>
<evidence type="ECO:0000256" key="5">
    <source>
        <dbReference type="SAM" id="MobiDB-lite"/>
    </source>
</evidence>
<dbReference type="RefSeq" id="XP_010938103.1">
    <property type="nucleotide sequence ID" value="XM_010939801.3"/>
</dbReference>
<accession>A0A1D5AIW4</accession>
<dbReference type="InterPro" id="IPR043325">
    <property type="entry name" value="LTSS"/>
</dbReference>
<protein>
    <submittedName>
        <fullName evidence="10">Non-specific lipid transfer protein GPI-anchored 2</fullName>
    </submittedName>
    <submittedName>
        <fullName evidence="8">Type 7 nonspecific lipid transfer protein LTP702</fullName>
    </submittedName>
</protein>
<keyword evidence="2 6" id="KW-0732">Signal</keyword>
<name>A0A1D5AIW4_ELAGV</name>
<dbReference type="PROSITE" id="PS51257">
    <property type="entry name" value="PROKAR_LIPOPROTEIN"/>
    <property type="match status" value="1"/>
</dbReference>
<dbReference type="GeneID" id="105057252"/>
<reference evidence="10" key="2">
    <citation type="submission" date="2025-04" db="UniProtKB">
        <authorList>
            <consortium name="RefSeq"/>
        </authorList>
    </citation>
    <scope>IDENTIFICATION</scope>
</reference>
<dbReference type="PANTHER" id="PTHR33044">
    <property type="entry name" value="BIFUNCTIONAL INHIBITOR/LIPID-TRANSFER PROTEIN/SEED STORAGE 2S ALBUMIN SUPERFAMILY PROTEIN-RELATED"/>
    <property type="match status" value="1"/>
</dbReference>
<feature type="compositionally biased region" description="Low complexity" evidence="5">
    <location>
        <begin position="149"/>
        <end position="161"/>
    </location>
</feature>
<reference evidence="8" key="1">
    <citation type="submission" date="2015-08" db="EMBL/GenBank/DDBJ databases">
        <title>Discovery, identification and sequence characterization of non-specific lipid transfer protein (nsLTPs) in oil palm.</title>
        <authorList>
            <person name="Ismail M.F."/>
            <person name="Namasivayam P."/>
            <person name="Shaharuddin N.A."/>
            <person name="Low L.E.T."/>
        </authorList>
    </citation>
    <scope>NUCLEOTIDE SEQUENCE</scope>
</reference>
<dbReference type="KEGG" id="egu:105057252"/>
<evidence type="ECO:0000259" key="7">
    <source>
        <dbReference type="Pfam" id="PF14368"/>
    </source>
</evidence>
<dbReference type="AlphaFoldDB" id="A0A1D5AIW4"/>
<organism evidence="8">
    <name type="scientific">Elaeis guineensis var. tenera</name>
    <name type="common">Oil palm</name>
    <dbReference type="NCBI Taxonomy" id="51953"/>
    <lineage>
        <taxon>Eukaryota</taxon>
        <taxon>Viridiplantae</taxon>
        <taxon>Streptophyta</taxon>
        <taxon>Embryophyta</taxon>
        <taxon>Tracheophyta</taxon>
        <taxon>Spermatophyta</taxon>
        <taxon>Magnoliopsida</taxon>
        <taxon>Liliopsida</taxon>
        <taxon>Arecaceae</taxon>
        <taxon>Arecoideae</taxon>
        <taxon>Cocoseae</taxon>
        <taxon>Elaeidinae</taxon>
        <taxon>Elaeis</taxon>
    </lineage>
</organism>
<dbReference type="InterPro" id="IPR036312">
    <property type="entry name" value="Bifun_inhib/LTP/seed_sf"/>
</dbReference>
<evidence type="ECO:0000256" key="1">
    <source>
        <dbReference type="ARBA" id="ARBA00009748"/>
    </source>
</evidence>
<dbReference type="SUPFAM" id="SSF47699">
    <property type="entry name" value="Bifunctional inhibitor/lipid-transfer protein/seed storage 2S albumin"/>
    <property type="match status" value="1"/>
</dbReference>
<feature type="chain" id="PRO_5044556646" evidence="6">
    <location>
        <begin position="25"/>
        <end position="210"/>
    </location>
</feature>
<evidence type="ECO:0000256" key="3">
    <source>
        <dbReference type="ARBA" id="ARBA00023157"/>
    </source>
</evidence>
<dbReference type="Proteomes" id="UP000504607">
    <property type="component" value="Chromosome 1"/>
</dbReference>
<evidence type="ECO:0000313" key="10">
    <source>
        <dbReference type="RefSeq" id="XP_010938103.1"/>
    </source>
</evidence>
<dbReference type="CDD" id="cd00010">
    <property type="entry name" value="AAI_LTSS"/>
    <property type="match status" value="1"/>
</dbReference>
<keyword evidence="9" id="KW-1185">Reference proteome</keyword>
<feature type="signal peptide" evidence="6">
    <location>
        <begin position="1"/>
        <end position="24"/>
    </location>
</feature>
<evidence type="ECO:0000313" key="8">
    <source>
        <dbReference type="EMBL" id="AOC88991.1"/>
    </source>
</evidence>
<dbReference type="Pfam" id="PF14368">
    <property type="entry name" value="LTP_2"/>
    <property type="match status" value="1"/>
</dbReference>
<proteinExistence type="evidence at transcript level"/>
<keyword evidence="4" id="KW-0325">Glycoprotein</keyword>
<dbReference type="EMBL" id="KT381266">
    <property type="protein sequence ID" value="AOC88991.1"/>
    <property type="molecule type" value="mRNA"/>
</dbReference>
<feature type="region of interest" description="Disordered" evidence="5">
    <location>
        <begin position="122"/>
        <end position="181"/>
    </location>
</feature>
<keyword evidence="3" id="KW-1015">Disulfide bond</keyword>
<sequence length="210" mass="21582">MKRISIVISLLAAILTAPMTPVSGQSTTACTSSLISSFTPCLNYLLGSTNGGGSPTAECCKSLASLVTSSTDCACLILTGNVPLLLPINRNLAISLPRLCRSTSVPLQCSGTAMPLPSPGPYAFSPSLPPLPPTQSEPLPPLPTPTSPLEPTSLSPSSPLEPASPPPVIGDADQGQRPLVLPSSAMKPSHIFSASILPLLVIGIMLFDKF</sequence>